<name>A0A371Z254_9PROT</name>
<evidence type="ECO:0000313" key="2">
    <source>
        <dbReference type="EMBL" id="RFD20469.1"/>
    </source>
</evidence>
<dbReference type="AlphaFoldDB" id="A0A371Z254"/>
<keyword evidence="1" id="KW-0472">Membrane</keyword>
<keyword evidence="1" id="KW-0812">Transmembrane</keyword>
<feature type="transmembrane region" description="Helical" evidence="1">
    <location>
        <begin position="344"/>
        <end position="365"/>
    </location>
</feature>
<dbReference type="Pfam" id="PF19528">
    <property type="entry name" value="DUF6056"/>
    <property type="match status" value="1"/>
</dbReference>
<protein>
    <submittedName>
        <fullName evidence="2">Uncharacterized protein</fullName>
    </submittedName>
</protein>
<feature type="transmembrane region" description="Helical" evidence="1">
    <location>
        <begin position="263"/>
        <end position="279"/>
    </location>
</feature>
<feature type="transmembrane region" description="Helical" evidence="1">
    <location>
        <begin position="81"/>
        <end position="103"/>
    </location>
</feature>
<feature type="transmembrane region" description="Helical" evidence="1">
    <location>
        <begin position="115"/>
        <end position="135"/>
    </location>
</feature>
<evidence type="ECO:0000313" key="3">
    <source>
        <dbReference type="Proteomes" id="UP000262371"/>
    </source>
</evidence>
<dbReference type="InterPro" id="IPR045691">
    <property type="entry name" value="DUF6056"/>
</dbReference>
<gene>
    <name evidence="2" type="ORF">DY926_06060</name>
</gene>
<feature type="transmembrane region" description="Helical" evidence="1">
    <location>
        <begin position="147"/>
        <end position="167"/>
    </location>
</feature>
<keyword evidence="1" id="KW-1133">Transmembrane helix</keyword>
<dbReference type="RefSeq" id="WP_116702600.1">
    <property type="nucleotide sequence ID" value="NZ_QUWV01000045.1"/>
</dbReference>
<evidence type="ECO:0000256" key="1">
    <source>
        <dbReference type="SAM" id="Phobius"/>
    </source>
</evidence>
<keyword evidence="3" id="KW-1185">Reference proteome</keyword>
<sequence length="442" mass="48998">MKPQPRIAPPFVPGERAGLALCSVFLLWANLVTPLWADDYCRTMPPHIGTILRTVWGNYNFWTGRWFTTLITFLFLDLHHYGSLVVFAVVNTAVFAFVVHVVMHMCRDAVNAAPVTRRADGLAQCLLVFLMLWWLPRTIGEVALWKTGAIGYLWPVAGEIWVLARILTQRTRMNMAQYVAVFLIATFLEPLSVLLTLVLMGACVLAWKRMRPVPWALLCSHGAGTMVLGLAPGNYVRMRTLPPSPLPDRLDGLLGNMGSLFDPYWLPFVLVIGVGLFLGRRQISVSHALRAGHAWVFAALAVVYMSLLLMFPRAAMAARVSFPASVLLACYLSCLLFQCPLDRTFRAVLATACVGLTAMHLAIVIPDLTRLARISHDWVTSTRAQVAQNQPVVLPRVTMGPRHKLLYVRKDIIFVGINPDPHSMLTACFAQAMGASSVRSAP</sequence>
<feature type="transmembrane region" description="Helical" evidence="1">
    <location>
        <begin position="179"/>
        <end position="207"/>
    </location>
</feature>
<comment type="caution">
    <text evidence="2">The sequence shown here is derived from an EMBL/GenBank/DDBJ whole genome shotgun (WGS) entry which is preliminary data.</text>
</comment>
<feature type="transmembrane region" description="Helical" evidence="1">
    <location>
        <begin position="317"/>
        <end position="337"/>
    </location>
</feature>
<organism evidence="2 3">
    <name type="scientific">Komagataeibacter melaceti</name>
    <dbReference type="NCBI Taxonomy" id="2766577"/>
    <lineage>
        <taxon>Bacteria</taxon>
        <taxon>Pseudomonadati</taxon>
        <taxon>Pseudomonadota</taxon>
        <taxon>Alphaproteobacteria</taxon>
        <taxon>Acetobacterales</taxon>
        <taxon>Acetobacteraceae</taxon>
        <taxon>Komagataeibacter</taxon>
    </lineage>
</organism>
<reference evidence="2 3" key="1">
    <citation type="submission" date="2018-08" db="EMBL/GenBank/DDBJ databases">
        <title>Komagataeibacter sp. AV 382.</title>
        <authorList>
            <person name="Skraban J."/>
            <person name="Trcek J."/>
        </authorList>
    </citation>
    <scope>NUCLEOTIDE SEQUENCE [LARGE SCALE GENOMIC DNA]</scope>
    <source>
        <strain evidence="2 3">AV 382</strain>
    </source>
</reference>
<dbReference type="OrthoDB" id="7279113at2"/>
<accession>A0A371Z254</accession>
<feature type="transmembrane region" description="Helical" evidence="1">
    <location>
        <begin position="291"/>
        <end position="311"/>
    </location>
</feature>
<proteinExistence type="predicted"/>
<dbReference type="Proteomes" id="UP000262371">
    <property type="component" value="Unassembled WGS sequence"/>
</dbReference>
<dbReference type="EMBL" id="QUWV01000045">
    <property type="protein sequence ID" value="RFD20469.1"/>
    <property type="molecule type" value="Genomic_DNA"/>
</dbReference>